<accession>A0A316D774</accession>
<keyword evidence="3" id="KW-1185">Reference proteome</keyword>
<comment type="caution">
    <text evidence="2">The sequence shown here is derived from an EMBL/GenBank/DDBJ whole genome shotgun (WGS) entry which is preliminary data.</text>
</comment>
<keyword evidence="1" id="KW-0812">Transmembrane</keyword>
<sequence length="39" mass="4339">MASPTQVARSLLEVVGYLLMLLLVLIFFTGQGTFIYEGF</sequence>
<name>A0A316D774_9BACL</name>
<evidence type="ECO:0000313" key="3">
    <source>
        <dbReference type="Proteomes" id="UP000245634"/>
    </source>
</evidence>
<evidence type="ECO:0000256" key="1">
    <source>
        <dbReference type="SAM" id="Phobius"/>
    </source>
</evidence>
<dbReference type="Proteomes" id="UP000245634">
    <property type="component" value="Unassembled WGS sequence"/>
</dbReference>
<keyword evidence="1" id="KW-0472">Membrane</keyword>
<feature type="transmembrane region" description="Helical" evidence="1">
    <location>
        <begin position="14"/>
        <end position="36"/>
    </location>
</feature>
<organism evidence="2 3">
    <name type="scientific">Tumebacillus permanentifrigoris</name>
    <dbReference type="NCBI Taxonomy" id="378543"/>
    <lineage>
        <taxon>Bacteria</taxon>
        <taxon>Bacillati</taxon>
        <taxon>Bacillota</taxon>
        <taxon>Bacilli</taxon>
        <taxon>Bacillales</taxon>
        <taxon>Alicyclobacillaceae</taxon>
        <taxon>Tumebacillus</taxon>
    </lineage>
</organism>
<gene>
    <name evidence="2" type="ORF">C7459_11379</name>
</gene>
<proteinExistence type="predicted"/>
<dbReference type="AlphaFoldDB" id="A0A316D774"/>
<protein>
    <submittedName>
        <fullName evidence="2">Uncharacterized protein</fullName>
    </submittedName>
</protein>
<evidence type="ECO:0000313" key="2">
    <source>
        <dbReference type="EMBL" id="PWK09645.1"/>
    </source>
</evidence>
<dbReference type="EMBL" id="QGGL01000013">
    <property type="protein sequence ID" value="PWK09645.1"/>
    <property type="molecule type" value="Genomic_DNA"/>
</dbReference>
<reference evidence="2 3" key="1">
    <citation type="submission" date="2018-05" db="EMBL/GenBank/DDBJ databases">
        <title>Genomic Encyclopedia of Type Strains, Phase IV (KMG-IV): sequencing the most valuable type-strain genomes for metagenomic binning, comparative biology and taxonomic classification.</title>
        <authorList>
            <person name="Goeker M."/>
        </authorList>
    </citation>
    <scope>NUCLEOTIDE SEQUENCE [LARGE SCALE GENOMIC DNA]</scope>
    <source>
        <strain evidence="2 3">DSM 18773</strain>
    </source>
</reference>
<keyword evidence="1" id="KW-1133">Transmembrane helix</keyword>